<protein>
    <submittedName>
        <fullName evidence="1">Uncharacterized protein</fullName>
    </submittedName>
</protein>
<reference evidence="2" key="1">
    <citation type="journal article" date="2015" name="PLoS Genet.">
        <title>The dynamic genome and transcriptome of the human fungal pathogen Blastomyces and close relative Emmonsia.</title>
        <authorList>
            <person name="Munoz J.F."/>
            <person name="Gauthier G.M."/>
            <person name="Desjardins C.A."/>
            <person name="Gallo J.E."/>
            <person name="Holder J."/>
            <person name="Sullivan T.D."/>
            <person name="Marty A.J."/>
            <person name="Carmen J.C."/>
            <person name="Chen Z."/>
            <person name="Ding L."/>
            <person name="Gujja S."/>
            <person name="Magrini V."/>
            <person name="Misas E."/>
            <person name="Mitreva M."/>
            <person name="Priest M."/>
            <person name="Saif S."/>
            <person name="Whiston E.A."/>
            <person name="Young S."/>
            <person name="Zeng Q."/>
            <person name="Goldman W.E."/>
            <person name="Mardis E.R."/>
            <person name="Taylor J.W."/>
            <person name="McEwen J.G."/>
            <person name="Clay O.K."/>
            <person name="Klein B.S."/>
            <person name="Cuomo C.A."/>
        </authorList>
    </citation>
    <scope>NUCLEOTIDE SEQUENCE [LARGE SCALE GENOMIC DNA]</scope>
    <source>
        <strain evidence="2">UAMH 3008</strain>
    </source>
</reference>
<sequence length="112" mass="13473">MERNFHPINLVLLPRNCRPELGELEKIEVIFAEGYVEKMNYVEAAKELPKLTDERLVRERVRNMASWMTRIMKRWKSMSAPMVLVLHNLSCKERYVRDRFRLDYMTGRLDTV</sequence>
<proteinExistence type="predicted"/>
<organism evidence="1 2">
    <name type="scientific">[Emmonsia] crescens</name>
    <dbReference type="NCBI Taxonomy" id="73230"/>
    <lineage>
        <taxon>Eukaryota</taxon>
        <taxon>Fungi</taxon>
        <taxon>Dikarya</taxon>
        <taxon>Ascomycota</taxon>
        <taxon>Pezizomycotina</taxon>
        <taxon>Eurotiomycetes</taxon>
        <taxon>Eurotiomycetidae</taxon>
        <taxon>Onygenales</taxon>
        <taxon>Ajellomycetaceae</taxon>
        <taxon>Emergomyces</taxon>
    </lineage>
</organism>
<evidence type="ECO:0000313" key="2">
    <source>
        <dbReference type="Proteomes" id="UP000034164"/>
    </source>
</evidence>
<accession>A0A0G2IBD7</accession>
<dbReference type="Proteomes" id="UP000034164">
    <property type="component" value="Unassembled WGS sequence"/>
</dbReference>
<dbReference type="EMBL" id="LCZI01000217">
    <property type="protein sequence ID" value="KKZ67585.1"/>
    <property type="molecule type" value="Genomic_DNA"/>
</dbReference>
<gene>
    <name evidence="1" type="ORF">EMCG_06644</name>
</gene>
<evidence type="ECO:0000313" key="1">
    <source>
        <dbReference type="EMBL" id="KKZ67585.1"/>
    </source>
</evidence>
<dbReference type="AlphaFoldDB" id="A0A0G2IBD7"/>
<name>A0A0G2IBD7_9EURO</name>
<comment type="caution">
    <text evidence="1">The sequence shown here is derived from an EMBL/GenBank/DDBJ whole genome shotgun (WGS) entry which is preliminary data.</text>
</comment>
<dbReference type="VEuPathDB" id="FungiDB:EMCG_06644"/>
<dbReference type="OrthoDB" id="6133115at2759"/>